<evidence type="ECO:0000256" key="3">
    <source>
        <dbReference type="ARBA" id="ARBA00022741"/>
    </source>
</evidence>
<dbReference type="Pfam" id="PF02875">
    <property type="entry name" value="Mur_ligase_C"/>
    <property type="match status" value="1"/>
</dbReference>
<evidence type="ECO:0000256" key="2">
    <source>
        <dbReference type="ARBA" id="ARBA00022618"/>
    </source>
</evidence>
<evidence type="ECO:0000256" key="4">
    <source>
        <dbReference type="ARBA" id="ARBA00022840"/>
    </source>
</evidence>
<dbReference type="InterPro" id="IPR005863">
    <property type="entry name" value="UDP-N-AcMur_synth"/>
</dbReference>
<proteinExistence type="predicted"/>
<keyword evidence="6" id="KW-0573">Peptidoglycan synthesis</keyword>
<comment type="function">
    <text evidence="6">Involved in cell wall formation. Catalyzes the final step in the synthesis of UDP-N-acetylmuramoyl-pentapeptide, the precursor of murein.</text>
</comment>
<sequence>MIAITGSAGKSTTTDMVYAVLKQKSKLVHTRGNLNTFTYLPTYLLQLRPGTRVLLLEMGMKSLNNIARQCRVVRPDIGVVTNVGEAHAGSLGSLGTIVKAKQELIDGMHAGGTLFLNADCTRSRQLTTRRFQGKVWTFGIARSADIKGENIRYTTRGMTFDVRIRNQSFSFTIPHWGNHNVLNALAAIGICRAMGYSMKTIQSGLAKSQPPRMRLQLIRSKNGRLLINDAWNANPSAMKAGLTVLKNIAAGTKRTAIAVLGDMMELGQYTRSAHQEIGRYTSHSSLSLLVTYGKYSREIATSAINNGMNQNRVIHFSDRARLLRFLKSAPKNSILYFKGSRKLKMEKIVNELARSSV</sequence>
<dbReference type="GO" id="GO:0005737">
    <property type="term" value="C:cytoplasm"/>
    <property type="evidence" value="ECO:0007669"/>
    <property type="project" value="UniProtKB-SubCell"/>
</dbReference>
<keyword evidence="6" id="KW-0133">Cell shape</keyword>
<organism evidence="9 10">
    <name type="scientific">Desmospora activa DSM 45169</name>
    <dbReference type="NCBI Taxonomy" id="1121389"/>
    <lineage>
        <taxon>Bacteria</taxon>
        <taxon>Bacillati</taxon>
        <taxon>Bacillota</taxon>
        <taxon>Bacilli</taxon>
        <taxon>Bacillales</taxon>
        <taxon>Thermoactinomycetaceae</taxon>
        <taxon>Desmospora</taxon>
    </lineage>
</organism>
<evidence type="ECO:0000259" key="8">
    <source>
        <dbReference type="Pfam" id="PF08245"/>
    </source>
</evidence>
<comment type="subcellular location">
    <subcellularLocation>
        <location evidence="6">Cytoplasm</location>
    </subcellularLocation>
</comment>
<dbReference type="InterPro" id="IPR036565">
    <property type="entry name" value="Mur-like_cat_sf"/>
</dbReference>
<dbReference type="Proteomes" id="UP000241639">
    <property type="component" value="Unassembled WGS sequence"/>
</dbReference>
<name>A0A2T4ZAH3_9BACL</name>
<dbReference type="InterPro" id="IPR051046">
    <property type="entry name" value="MurCDEF_CellWall_CoF430Synth"/>
</dbReference>
<feature type="domain" description="Mur ligase central" evidence="8">
    <location>
        <begin position="4"/>
        <end position="190"/>
    </location>
</feature>
<dbReference type="SUPFAM" id="SSF53623">
    <property type="entry name" value="MurD-like peptide ligases, catalytic domain"/>
    <property type="match status" value="1"/>
</dbReference>
<feature type="domain" description="Mur ligase C-terminal" evidence="7">
    <location>
        <begin position="213"/>
        <end position="341"/>
    </location>
</feature>
<dbReference type="EC" id="6.3.2.10" evidence="6"/>
<accession>A0A2T4ZAH3</accession>
<keyword evidence="6" id="KW-0961">Cell wall biogenesis/degradation</keyword>
<protein>
    <recommendedName>
        <fullName evidence="6">UDP-N-acetylmuramoyl-tripeptide--D-alanyl-D-alanine ligase</fullName>
        <ecNumber evidence="6">6.3.2.10</ecNumber>
    </recommendedName>
</protein>
<dbReference type="PANTHER" id="PTHR43024:SF1">
    <property type="entry name" value="UDP-N-ACETYLMURAMOYL-TRIPEPTIDE--D-ALANYL-D-ALANINE LIGASE"/>
    <property type="match status" value="1"/>
</dbReference>
<dbReference type="NCBIfam" id="TIGR01143">
    <property type="entry name" value="murF"/>
    <property type="match status" value="1"/>
</dbReference>
<dbReference type="InterPro" id="IPR013221">
    <property type="entry name" value="Mur_ligase_cen"/>
</dbReference>
<evidence type="ECO:0000256" key="6">
    <source>
        <dbReference type="RuleBase" id="RU004136"/>
    </source>
</evidence>
<dbReference type="GO" id="GO:0047480">
    <property type="term" value="F:UDP-N-acetylmuramoyl-tripeptide-D-alanyl-D-alanine ligase activity"/>
    <property type="evidence" value="ECO:0007669"/>
    <property type="project" value="UniProtKB-EC"/>
</dbReference>
<reference evidence="9 10" key="1">
    <citation type="submission" date="2018-04" db="EMBL/GenBank/DDBJ databases">
        <title>Genomic Encyclopedia of Archaeal and Bacterial Type Strains, Phase II (KMG-II): from individual species to whole genera.</title>
        <authorList>
            <person name="Goeker M."/>
        </authorList>
    </citation>
    <scope>NUCLEOTIDE SEQUENCE [LARGE SCALE GENOMIC DNA]</scope>
    <source>
        <strain evidence="9 10">DSM 45169</strain>
    </source>
</reference>
<dbReference type="Gene3D" id="3.40.1190.10">
    <property type="entry name" value="Mur-like, catalytic domain"/>
    <property type="match status" value="1"/>
</dbReference>
<dbReference type="GO" id="GO:0051301">
    <property type="term" value="P:cell division"/>
    <property type="evidence" value="ECO:0007669"/>
    <property type="project" value="UniProtKB-KW"/>
</dbReference>
<dbReference type="SUPFAM" id="SSF53244">
    <property type="entry name" value="MurD-like peptide ligases, peptide-binding domain"/>
    <property type="match status" value="1"/>
</dbReference>
<dbReference type="UniPathway" id="UPA00219"/>
<keyword evidence="5 6" id="KW-0131">Cell cycle</keyword>
<evidence type="ECO:0000256" key="1">
    <source>
        <dbReference type="ARBA" id="ARBA00022598"/>
    </source>
</evidence>
<keyword evidence="4" id="KW-0067">ATP-binding</keyword>
<keyword evidence="10" id="KW-1185">Reference proteome</keyword>
<dbReference type="GO" id="GO:0009252">
    <property type="term" value="P:peptidoglycan biosynthetic process"/>
    <property type="evidence" value="ECO:0007669"/>
    <property type="project" value="UniProtKB-UniPathway"/>
</dbReference>
<evidence type="ECO:0000259" key="7">
    <source>
        <dbReference type="Pfam" id="PF02875"/>
    </source>
</evidence>
<gene>
    <name evidence="9" type="ORF">C8J48_1476</name>
</gene>
<dbReference type="InterPro" id="IPR004101">
    <property type="entry name" value="Mur_ligase_C"/>
</dbReference>
<dbReference type="AlphaFoldDB" id="A0A2T4ZAH3"/>
<keyword evidence="3" id="KW-0547">Nucleotide-binding</keyword>
<dbReference type="GO" id="GO:0005524">
    <property type="term" value="F:ATP binding"/>
    <property type="evidence" value="ECO:0007669"/>
    <property type="project" value="UniProtKB-KW"/>
</dbReference>
<keyword evidence="1 9" id="KW-0436">Ligase</keyword>
<comment type="caution">
    <text evidence="9">The sequence shown here is derived from an EMBL/GenBank/DDBJ whole genome shotgun (WGS) entry which is preliminary data.</text>
</comment>
<dbReference type="InterPro" id="IPR036615">
    <property type="entry name" value="Mur_ligase_C_dom_sf"/>
</dbReference>
<dbReference type="EMBL" id="PZZP01000001">
    <property type="protein sequence ID" value="PTM58877.1"/>
    <property type="molecule type" value="Genomic_DNA"/>
</dbReference>
<evidence type="ECO:0000313" key="9">
    <source>
        <dbReference type="EMBL" id="PTM58877.1"/>
    </source>
</evidence>
<dbReference type="Gene3D" id="3.90.190.20">
    <property type="entry name" value="Mur ligase, C-terminal domain"/>
    <property type="match status" value="1"/>
</dbReference>
<comment type="pathway">
    <text evidence="6">Cell wall biogenesis; peptidoglycan biosynthesis.</text>
</comment>
<dbReference type="GO" id="GO:0071555">
    <property type="term" value="P:cell wall organization"/>
    <property type="evidence" value="ECO:0007669"/>
    <property type="project" value="UniProtKB-KW"/>
</dbReference>
<dbReference type="GO" id="GO:0008360">
    <property type="term" value="P:regulation of cell shape"/>
    <property type="evidence" value="ECO:0007669"/>
    <property type="project" value="UniProtKB-KW"/>
</dbReference>
<keyword evidence="2 6" id="KW-0132">Cell division</keyword>
<comment type="catalytic activity">
    <reaction evidence="6">
        <text>D-alanyl-D-alanine + UDP-N-acetyl-alpha-D-muramoyl-L-alanyl-gamma-D-glutamyl-meso-2,6-diaminopimelate + ATP = UDP-N-acetyl-alpha-D-muramoyl-L-alanyl-gamma-D-glutamyl-meso-2,6-diaminopimeloyl-D-alanyl-D-alanine + ADP + phosphate + H(+)</text>
        <dbReference type="Rhea" id="RHEA:28374"/>
        <dbReference type="ChEBI" id="CHEBI:15378"/>
        <dbReference type="ChEBI" id="CHEBI:30616"/>
        <dbReference type="ChEBI" id="CHEBI:43474"/>
        <dbReference type="ChEBI" id="CHEBI:57822"/>
        <dbReference type="ChEBI" id="CHEBI:61386"/>
        <dbReference type="ChEBI" id="CHEBI:83905"/>
        <dbReference type="ChEBI" id="CHEBI:456216"/>
        <dbReference type="EC" id="6.3.2.10"/>
    </reaction>
</comment>
<dbReference type="GO" id="GO:0008766">
    <property type="term" value="F:UDP-N-acetylmuramoylalanyl-D-glutamyl-2,6-diaminopimelate-D-alanyl-D-alanine ligase activity"/>
    <property type="evidence" value="ECO:0007669"/>
    <property type="project" value="RHEA"/>
</dbReference>
<dbReference type="Pfam" id="PF08245">
    <property type="entry name" value="Mur_ligase_M"/>
    <property type="match status" value="1"/>
</dbReference>
<evidence type="ECO:0000256" key="5">
    <source>
        <dbReference type="ARBA" id="ARBA00023306"/>
    </source>
</evidence>
<evidence type="ECO:0000313" key="10">
    <source>
        <dbReference type="Proteomes" id="UP000241639"/>
    </source>
</evidence>
<dbReference type="PANTHER" id="PTHR43024">
    <property type="entry name" value="UDP-N-ACETYLMURAMOYL-TRIPEPTIDE--D-ALANYL-D-ALANINE LIGASE"/>
    <property type="match status" value="1"/>
</dbReference>